<accession>A0A7X9QFL1</accession>
<keyword evidence="1" id="KW-0472">Membrane</keyword>
<comment type="caution">
    <text evidence="2">The sequence shown here is derived from an EMBL/GenBank/DDBJ whole genome shotgun (WGS) entry which is preliminary data.</text>
</comment>
<evidence type="ECO:0000313" key="3">
    <source>
        <dbReference type="Proteomes" id="UP000532121"/>
    </source>
</evidence>
<dbReference type="EMBL" id="JABASA010000007">
    <property type="protein sequence ID" value="NMD48986.1"/>
    <property type="molecule type" value="Genomic_DNA"/>
</dbReference>
<reference evidence="2 3" key="1">
    <citation type="submission" date="2020-04" db="EMBL/GenBank/DDBJ databases">
        <title>MicrobeNet Type strains.</title>
        <authorList>
            <person name="Nicholson A.C."/>
        </authorList>
    </citation>
    <scope>NUCLEOTIDE SEQUENCE [LARGE SCALE GENOMIC DNA]</scope>
    <source>
        <strain evidence="2 3">DSM 22768</strain>
    </source>
</reference>
<dbReference type="RefSeq" id="WP_003089633.1">
    <property type="nucleotide sequence ID" value="NZ_CP043405.1"/>
</dbReference>
<protein>
    <recommendedName>
        <fullName evidence="4">Transporter</fullName>
    </recommendedName>
</protein>
<keyword evidence="1" id="KW-0812">Transmembrane</keyword>
<evidence type="ECO:0000313" key="2">
    <source>
        <dbReference type="EMBL" id="NMD48986.1"/>
    </source>
</evidence>
<gene>
    <name evidence="2" type="ORF">HHO37_04685</name>
</gene>
<evidence type="ECO:0000256" key="1">
    <source>
        <dbReference type="SAM" id="Phobius"/>
    </source>
</evidence>
<dbReference type="Proteomes" id="UP000532121">
    <property type="component" value="Unassembled WGS sequence"/>
</dbReference>
<feature type="transmembrane region" description="Helical" evidence="1">
    <location>
        <begin position="12"/>
        <end position="36"/>
    </location>
</feature>
<proteinExistence type="predicted"/>
<sequence length="205" mass="23025">MRKFLQVSFYEMSFYVEILISLILMIVLLVSTFFLAVDILGIFNSQGSIETYLHNFLNQAMSIAIGVELIKMLSKHTSATIIEVLLFAIARHVVVDQSTSLDSLWSILAISVLFATRKYLFTNFDDSTNIIVRGSQKVKIANVLARVNLKGQKGELLRDFVVRHLEAEEKHVTIGAAVYLNDVALRVDSMKDGVITRVEIIKSLS</sequence>
<dbReference type="AlphaFoldDB" id="A0A7X9QFL1"/>
<evidence type="ECO:0008006" key="4">
    <source>
        <dbReference type="Google" id="ProtNLM"/>
    </source>
</evidence>
<organism evidence="2 3">
    <name type="scientific">Streptococcus ratti</name>
    <dbReference type="NCBI Taxonomy" id="1341"/>
    <lineage>
        <taxon>Bacteria</taxon>
        <taxon>Bacillati</taxon>
        <taxon>Bacillota</taxon>
        <taxon>Bacilli</taxon>
        <taxon>Lactobacillales</taxon>
        <taxon>Streptococcaceae</taxon>
        <taxon>Streptococcus</taxon>
    </lineage>
</organism>
<name>A0A7X9QFL1_STRRT</name>
<keyword evidence="1" id="KW-1133">Transmembrane helix</keyword>